<comment type="caution">
    <text evidence="2">The sequence shown here is derived from an EMBL/GenBank/DDBJ whole genome shotgun (WGS) entry which is preliminary data.</text>
</comment>
<feature type="compositionally biased region" description="Basic and acidic residues" evidence="1">
    <location>
        <begin position="1"/>
        <end position="14"/>
    </location>
</feature>
<protein>
    <submittedName>
        <fullName evidence="2">Uncharacterized protein</fullName>
    </submittedName>
</protein>
<reference evidence="2 3" key="1">
    <citation type="journal article" date="2019" name="Commun. Biol.">
        <title>The bagworm genome reveals a unique fibroin gene that provides high tensile strength.</title>
        <authorList>
            <person name="Kono N."/>
            <person name="Nakamura H."/>
            <person name="Ohtoshi R."/>
            <person name="Tomita M."/>
            <person name="Numata K."/>
            <person name="Arakawa K."/>
        </authorList>
    </citation>
    <scope>NUCLEOTIDE SEQUENCE [LARGE SCALE GENOMIC DNA]</scope>
</reference>
<dbReference type="AlphaFoldDB" id="A0A4C1THE5"/>
<evidence type="ECO:0000256" key="1">
    <source>
        <dbReference type="SAM" id="MobiDB-lite"/>
    </source>
</evidence>
<organism evidence="2 3">
    <name type="scientific">Eumeta variegata</name>
    <name type="common">Bagworm moth</name>
    <name type="synonym">Eumeta japonica</name>
    <dbReference type="NCBI Taxonomy" id="151549"/>
    <lineage>
        <taxon>Eukaryota</taxon>
        <taxon>Metazoa</taxon>
        <taxon>Ecdysozoa</taxon>
        <taxon>Arthropoda</taxon>
        <taxon>Hexapoda</taxon>
        <taxon>Insecta</taxon>
        <taxon>Pterygota</taxon>
        <taxon>Neoptera</taxon>
        <taxon>Endopterygota</taxon>
        <taxon>Lepidoptera</taxon>
        <taxon>Glossata</taxon>
        <taxon>Ditrysia</taxon>
        <taxon>Tineoidea</taxon>
        <taxon>Psychidae</taxon>
        <taxon>Oiketicinae</taxon>
        <taxon>Eumeta</taxon>
    </lineage>
</organism>
<dbReference type="Proteomes" id="UP000299102">
    <property type="component" value="Unassembled WGS sequence"/>
</dbReference>
<keyword evidence="3" id="KW-1185">Reference proteome</keyword>
<accession>A0A4C1THE5</accession>
<name>A0A4C1THE5_EUMVA</name>
<feature type="compositionally biased region" description="Polar residues" evidence="1">
    <location>
        <begin position="20"/>
        <end position="35"/>
    </location>
</feature>
<evidence type="ECO:0000313" key="3">
    <source>
        <dbReference type="Proteomes" id="UP000299102"/>
    </source>
</evidence>
<dbReference type="EMBL" id="BGZK01000054">
    <property type="protein sequence ID" value="GBP12990.1"/>
    <property type="molecule type" value="Genomic_DNA"/>
</dbReference>
<sequence>MFSNDETKDREESFLLKNKSPASPKTSEVSNRCSNSGRRNIFFSWEGLIWFIQVQYNDARNCRCRMSANDVMRRSDAPRPYHAPILCHCDIFVTNFTAA</sequence>
<proteinExistence type="predicted"/>
<gene>
    <name evidence="2" type="ORF">EVAR_79325_1</name>
</gene>
<feature type="region of interest" description="Disordered" evidence="1">
    <location>
        <begin position="1"/>
        <end position="35"/>
    </location>
</feature>
<evidence type="ECO:0000313" key="2">
    <source>
        <dbReference type="EMBL" id="GBP12990.1"/>
    </source>
</evidence>